<dbReference type="InterPro" id="IPR052797">
    <property type="entry name" value="RegFact_GeneExpr_CellDeath"/>
</dbReference>
<dbReference type="GO" id="GO:0008270">
    <property type="term" value="F:zinc ion binding"/>
    <property type="evidence" value="ECO:0007669"/>
    <property type="project" value="UniProtKB-KW"/>
</dbReference>
<proteinExistence type="predicted"/>
<feature type="domain" description="C2H2-type" evidence="2">
    <location>
        <begin position="52"/>
        <end position="75"/>
    </location>
</feature>
<dbReference type="EMBL" id="CARXXK010001370">
    <property type="protein sequence ID" value="CAI6375791.1"/>
    <property type="molecule type" value="Genomic_DNA"/>
</dbReference>
<evidence type="ECO:0000313" key="5">
    <source>
        <dbReference type="EMBL" id="CAI6367063.1"/>
    </source>
</evidence>
<keyword evidence="1" id="KW-0862">Zinc</keyword>
<dbReference type="PANTHER" id="PTHR33936">
    <property type="entry name" value="PROTEIN CBG17840"/>
    <property type="match status" value="1"/>
</dbReference>
<dbReference type="InterPro" id="IPR013087">
    <property type="entry name" value="Znf_C2H2_type"/>
</dbReference>
<comment type="caution">
    <text evidence="4">The sequence shown here is derived from an EMBL/GenBank/DDBJ whole genome shotgun (WGS) entry which is preliminary data.</text>
</comment>
<dbReference type="PANTHER" id="PTHR33936:SF24">
    <property type="entry name" value="C2H2-TYPE DOMAIN-CONTAINING PROTEIN"/>
    <property type="match status" value="1"/>
</dbReference>
<dbReference type="AlphaFoldDB" id="A0AAV0W714"/>
<protein>
    <recommendedName>
        <fullName evidence="2">C2H2-type domain-containing protein</fullName>
    </recommendedName>
</protein>
<keyword evidence="1" id="KW-0863">Zinc-finger</keyword>
<evidence type="ECO:0000256" key="1">
    <source>
        <dbReference type="PROSITE-ProRule" id="PRU00042"/>
    </source>
</evidence>
<feature type="domain" description="C2H2-type" evidence="2">
    <location>
        <begin position="7"/>
        <end position="30"/>
    </location>
</feature>
<keyword evidence="1" id="KW-0479">Metal-binding</keyword>
<gene>
    <name evidence="3" type="ORF">MEUPH1_LOCUS1110</name>
    <name evidence="5" type="ORF">MEUPH1_LOCUS21581</name>
    <name evidence="6" type="ORF">MEUPH1_LOCUS29244</name>
    <name evidence="4" type="ORF">MEUPH1_LOCUS7957</name>
</gene>
<evidence type="ECO:0000313" key="7">
    <source>
        <dbReference type="Proteomes" id="UP001160148"/>
    </source>
</evidence>
<dbReference type="EMBL" id="CARXXK010000001">
    <property type="protein sequence ID" value="CAI6343912.1"/>
    <property type="molecule type" value="Genomic_DNA"/>
</dbReference>
<dbReference type="Proteomes" id="UP001160148">
    <property type="component" value="Unassembled WGS sequence"/>
</dbReference>
<dbReference type="Pfam" id="PF10551">
    <property type="entry name" value="MULE"/>
    <property type="match status" value="1"/>
</dbReference>
<evidence type="ECO:0000313" key="3">
    <source>
        <dbReference type="EMBL" id="CAI6343912.1"/>
    </source>
</evidence>
<evidence type="ECO:0000313" key="4">
    <source>
        <dbReference type="EMBL" id="CAI6351629.1"/>
    </source>
</evidence>
<dbReference type="InterPro" id="IPR018289">
    <property type="entry name" value="MULE_transposase_dom"/>
</dbReference>
<dbReference type="SMART" id="SM00355">
    <property type="entry name" value="ZnF_C2H2"/>
    <property type="match status" value="3"/>
</dbReference>
<dbReference type="Gene3D" id="3.30.160.60">
    <property type="entry name" value="Classic Zinc Finger"/>
    <property type="match status" value="1"/>
</dbReference>
<name>A0AAV0W714_9HEMI</name>
<dbReference type="EMBL" id="CARXXK010000001">
    <property type="protein sequence ID" value="CAI6351629.1"/>
    <property type="molecule type" value="Genomic_DNA"/>
</dbReference>
<dbReference type="PROSITE" id="PS50157">
    <property type="entry name" value="ZINC_FINGER_C2H2_2"/>
    <property type="match status" value="2"/>
</dbReference>
<dbReference type="EMBL" id="CARXXK010000004">
    <property type="protein sequence ID" value="CAI6367063.1"/>
    <property type="molecule type" value="Genomic_DNA"/>
</dbReference>
<reference evidence="4 7" key="1">
    <citation type="submission" date="2023-01" db="EMBL/GenBank/DDBJ databases">
        <authorList>
            <person name="Whitehead M."/>
        </authorList>
    </citation>
    <scope>NUCLEOTIDE SEQUENCE [LARGE SCALE GENOMIC DNA]</scope>
</reference>
<sequence length="820" mass="95015">MSDINEFECIECAKKFKFLKNLRAHIKVNHPLLELDEIAPTKKQKNSDLYIYTCDQCTKSYCHQKNLTEHKKVAHPISPAIEIVVQCAMCSFTATYKIMNIHYEKDHNILQNVDSFEFETIDDFNNWKREIELSTQSLYVKNYGSSVKGNQIYSYYKCHRSGFYNSLSTGQRHLKTQGSNKINGYCPASINVIESNVTKKCTAKFNGNHIGHENEIGHLPLNKCTRDDIASKISQNIPFEKILDEIRDNIANNHLERTHLLTKKDLYNIEASYNLNNEAVYHSNDATSVGAWVEKLKSDDKLSLVYYKSQGQIDTNYIQLKEDDFLLLIMNDHQKSMLSKFGKDVICIDETHGMNSYHFNLTTIMVLDDLREGFPCCFMISNRVDEVVLRIFFSKIRDKTGIIQPNVFMSDMAESFYNAWVVEMEPPKHRLYCTWHVDRAWRKNLNKIKNKTKQVEIYKVLRTLLVEQDAEAFSRMFDNAINRMAKDDETIDFSNYFTSYYASSVLSWAYCHRIHAGINTNMHIERMHRTLKHIYLQGKKVKRLDKSLHALMKYTRDKSIDRLIVLHKGKICSKVKELRKRHKTSLLMSLEMVLENVDHNNWNVLSGKTSEMYEVNNLKSNCDCQINCSDCQSCIHCYSCSCIDSAIKWNMCKHIHLVCQYLKRKNNENIITNNTLTNLEHTNETTIIVSQLNNSTKPSNDLANEKDKVRLYFNNILDGISSSEELGILKKCLTSVTPTLNALRSNADSQPFKSLTPSHCQTSPNKLKITPQRRFHSTKSKRNVKKTTLNIEVPNQVEQNFIAASLLLDVDQNEDLPQYN</sequence>
<organism evidence="4 7">
    <name type="scientific">Macrosiphum euphorbiae</name>
    <name type="common">potato aphid</name>
    <dbReference type="NCBI Taxonomy" id="13131"/>
    <lineage>
        <taxon>Eukaryota</taxon>
        <taxon>Metazoa</taxon>
        <taxon>Ecdysozoa</taxon>
        <taxon>Arthropoda</taxon>
        <taxon>Hexapoda</taxon>
        <taxon>Insecta</taxon>
        <taxon>Pterygota</taxon>
        <taxon>Neoptera</taxon>
        <taxon>Paraneoptera</taxon>
        <taxon>Hemiptera</taxon>
        <taxon>Sternorrhyncha</taxon>
        <taxon>Aphidomorpha</taxon>
        <taxon>Aphidoidea</taxon>
        <taxon>Aphididae</taxon>
        <taxon>Macrosiphini</taxon>
        <taxon>Macrosiphum</taxon>
    </lineage>
</organism>
<evidence type="ECO:0000259" key="2">
    <source>
        <dbReference type="PROSITE" id="PS50157"/>
    </source>
</evidence>
<keyword evidence="7" id="KW-1185">Reference proteome</keyword>
<accession>A0AAV0W714</accession>
<evidence type="ECO:0000313" key="6">
    <source>
        <dbReference type="EMBL" id="CAI6375791.1"/>
    </source>
</evidence>
<dbReference type="PROSITE" id="PS00028">
    <property type="entry name" value="ZINC_FINGER_C2H2_1"/>
    <property type="match status" value="2"/>
</dbReference>